<feature type="domain" description="Tetrapyrrole biosynthesis uroporphyrinogen III synthase" evidence="8">
    <location>
        <begin position="269"/>
        <end position="483"/>
    </location>
</feature>
<evidence type="ECO:0000256" key="5">
    <source>
        <dbReference type="ARBA" id="ARBA00023244"/>
    </source>
</evidence>
<evidence type="ECO:0000256" key="6">
    <source>
        <dbReference type="RuleBase" id="RU003960"/>
    </source>
</evidence>
<dbReference type="EMBL" id="DVNG01000008">
    <property type="protein sequence ID" value="HIU49515.1"/>
    <property type="molecule type" value="Genomic_DNA"/>
</dbReference>
<dbReference type="Pfam" id="PF02602">
    <property type="entry name" value="HEM4"/>
    <property type="match status" value="1"/>
</dbReference>
<dbReference type="InterPro" id="IPR014776">
    <property type="entry name" value="4pyrrole_Mease_sub2"/>
</dbReference>
<comment type="caution">
    <text evidence="9">The sequence shown here is derived from an EMBL/GenBank/DDBJ whole genome shotgun (WGS) entry which is preliminary data.</text>
</comment>
<evidence type="ECO:0000313" key="10">
    <source>
        <dbReference type="Proteomes" id="UP000824118"/>
    </source>
</evidence>
<keyword evidence="4" id="KW-0949">S-adenosyl-L-methionine</keyword>
<reference evidence="9" key="2">
    <citation type="journal article" date="2021" name="PeerJ">
        <title>Extensive microbial diversity within the chicken gut microbiome revealed by metagenomics and culture.</title>
        <authorList>
            <person name="Gilroy R."/>
            <person name="Ravi A."/>
            <person name="Getino M."/>
            <person name="Pursley I."/>
            <person name="Horton D.L."/>
            <person name="Alikhan N.F."/>
            <person name="Baker D."/>
            <person name="Gharbi K."/>
            <person name="Hall N."/>
            <person name="Watson M."/>
            <person name="Adriaenssens E.M."/>
            <person name="Foster-Nyarko E."/>
            <person name="Jarju S."/>
            <person name="Secka A."/>
            <person name="Antonio M."/>
            <person name="Oren A."/>
            <person name="Chaudhuri R.R."/>
            <person name="La Ragione R."/>
            <person name="Hildebrand F."/>
            <person name="Pallen M.J."/>
        </authorList>
    </citation>
    <scope>NUCLEOTIDE SEQUENCE</scope>
    <source>
        <strain evidence="9">ChiGjej1B1-1684</strain>
    </source>
</reference>
<dbReference type="Proteomes" id="UP000824118">
    <property type="component" value="Unassembled WGS sequence"/>
</dbReference>
<dbReference type="Gene3D" id="3.40.50.10090">
    <property type="match status" value="2"/>
</dbReference>
<dbReference type="InterPro" id="IPR035996">
    <property type="entry name" value="4pyrrol_Methylase_sf"/>
</dbReference>
<dbReference type="CDD" id="cd11642">
    <property type="entry name" value="SUMT"/>
    <property type="match status" value="1"/>
</dbReference>
<dbReference type="InterPro" id="IPR036108">
    <property type="entry name" value="4pyrrol_syn_uPrphyn_synt_sf"/>
</dbReference>
<dbReference type="SUPFAM" id="SSF53790">
    <property type="entry name" value="Tetrapyrrole methylase"/>
    <property type="match status" value="1"/>
</dbReference>
<comment type="similarity">
    <text evidence="6">Belongs to the precorrin methyltransferase family.</text>
</comment>
<dbReference type="GO" id="GO:0019354">
    <property type="term" value="P:siroheme biosynthetic process"/>
    <property type="evidence" value="ECO:0007669"/>
    <property type="project" value="InterPro"/>
</dbReference>
<evidence type="ECO:0000313" key="9">
    <source>
        <dbReference type="EMBL" id="HIU49515.1"/>
    </source>
</evidence>
<dbReference type="PANTHER" id="PTHR45790">
    <property type="entry name" value="SIROHEME SYNTHASE-RELATED"/>
    <property type="match status" value="1"/>
</dbReference>
<sequence length="528" mass="57956">MREIKPQGKVYLVGAGCGGEELLTLKALDCIKNAQVIIYDSLVDEDILLNARKDCEKIYVGKRFGKPSPLQSEINGIILNKALEGKTVVRLKGGDPFVFGRGGEEAQALEKENISYEVLPGISSCIAVPQRAGIPVTHRDTSRSFMVITARKSDGTPVDRQVLEGYARTKGTLVVLMGLNLIGYIAETLISCGLSEDTPAAVISDGCRKNQRVIRTTLKNAEKDVKENNMKSPAVIVIGDTAACDFSGEKQQQETKNILITGTATHTEKLSKELKKLGLHGEKLILSKINISTCEQELAKGIEKVENGCYTIFTSPNGVDVFFNLLKKYEIDVRKIYGTRIAAVGSGTCEKLRNYGLIPDVVPQKYTVEELAKAIAEDCRKNGGVKSAVAFRSAQGSKSLEEILTKEGFDFTDVSTYSVGADKDAIENFEKNGAEKKYSRITFSSGSGVKIFFEEMKNPQSFFLQDTVVICIGEETKKQIEKYRGLIGNMKIITADNFSCKGLAKAVKESCYEQKQKIKTEQHNEKSC</sequence>
<dbReference type="PANTHER" id="PTHR45790:SF3">
    <property type="entry name" value="S-ADENOSYL-L-METHIONINE-DEPENDENT UROPORPHYRINOGEN III METHYLTRANSFERASE, CHLOROPLASTIC"/>
    <property type="match status" value="1"/>
</dbReference>
<dbReference type="InterPro" id="IPR003754">
    <property type="entry name" value="4pyrrol_synth_uPrphyn_synth"/>
</dbReference>
<protein>
    <recommendedName>
        <fullName evidence="1">uroporphyrinogen-III C-methyltransferase</fullName>
        <ecNumber evidence="1">2.1.1.107</ecNumber>
    </recommendedName>
</protein>
<evidence type="ECO:0000259" key="7">
    <source>
        <dbReference type="Pfam" id="PF00590"/>
    </source>
</evidence>
<keyword evidence="2 6" id="KW-0489">Methyltransferase</keyword>
<dbReference type="GO" id="GO:0004851">
    <property type="term" value="F:uroporphyrin-III C-methyltransferase activity"/>
    <property type="evidence" value="ECO:0007669"/>
    <property type="project" value="UniProtKB-EC"/>
</dbReference>
<dbReference type="FunFam" id="3.40.1010.10:FF:000001">
    <property type="entry name" value="Siroheme synthase"/>
    <property type="match status" value="1"/>
</dbReference>
<dbReference type="InterPro" id="IPR000878">
    <property type="entry name" value="4pyrrol_Mease"/>
</dbReference>
<dbReference type="Gene3D" id="3.40.1010.10">
    <property type="entry name" value="Cobalt-precorrin-4 Transmethylase, Domain 1"/>
    <property type="match status" value="1"/>
</dbReference>
<evidence type="ECO:0000259" key="8">
    <source>
        <dbReference type="Pfam" id="PF02602"/>
    </source>
</evidence>
<dbReference type="SUPFAM" id="SSF69618">
    <property type="entry name" value="HemD-like"/>
    <property type="match status" value="1"/>
</dbReference>
<proteinExistence type="inferred from homology"/>
<accession>A0A9D1LWZ6</accession>
<keyword evidence="3 6" id="KW-0808">Transferase</keyword>
<evidence type="ECO:0000256" key="4">
    <source>
        <dbReference type="ARBA" id="ARBA00022691"/>
    </source>
</evidence>
<keyword evidence="5" id="KW-0627">Porphyrin biosynthesis</keyword>
<dbReference type="InterPro" id="IPR014777">
    <property type="entry name" value="4pyrrole_Mease_sub1"/>
</dbReference>
<dbReference type="EC" id="2.1.1.107" evidence="1"/>
<name>A0A9D1LWZ6_9FIRM</name>
<dbReference type="Pfam" id="PF00590">
    <property type="entry name" value="TP_methylase"/>
    <property type="match status" value="1"/>
</dbReference>
<feature type="domain" description="Tetrapyrrole methylase" evidence="7">
    <location>
        <begin position="9"/>
        <end position="221"/>
    </location>
</feature>
<dbReference type="InterPro" id="IPR050161">
    <property type="entry name" value="Siro_Cobalamin_biosynth"/>
</dbReference>
<dbReference type="InterPro" id="IPR006366">
    <property type="entry name" value="CobA/CysG_C"/>
</dbReference>
<organism evidence="9 10">
    <name type="scientific">Candidatus Limousia pullorum</name>
    <dbReference type="NCBI Taxonomy" id="2840860"/>
    <lineage>
        <taxon>Bacteria</taxon>
        <taxon>Bacillati</taxon>
        <taxon>Bacillota</taxon>
        <taxon>Clostridia</taxon>
        <taxon>Eubacteriales</taxon>
        <taxon>Oscillospiraceae</taxon>
        <taxon>Oscillospiraceae incertae sedis</taxon>
        <taxon>Candidatus Limousia</taxon>
    </lineage>
</organism>
<dbReference type="NCBIfam" id="NF004790">
    <property type="entry name" value="PRK06136.1"/>
    <property type="match status" value="1"/>
</dbReference>
<dbReference type="InterPro" id="IPR003043">
    <property type="entry name" value="Uropor_MeTrfase_CS"/>
</dbReference>
<gene>
    <name evidence="9" type="primary">cobA</name>
    <name evidence="9" type="ORF">IAD22_00665</name>
</gene>
<evidence type="ECO:0000256" key="2">
    <source>
        <dbReference type="ARBA" id="ARBA00022603"/>
    </source>
</evidence>
<dbReference type="NCBIfam" id="TIGR01469">
    <property type="entry name" value="cobA_cysG_Cterm"/>
    <property type="match status" value="1"/>
</dbReference>
<dbReference type="GO" id="GO:0004852">
    <property type="term" value="F:uroporphyrinogen-III synthase activity"/>
    <property type="evidence" value="ECO:0007669"/>
    <property type="project" value="InterPro"/>
</dbReference>
<dbReference type="CDD" id="cd06578">
    <property type="entry name" value="HemD"/>
    <property type="match status" value="1"/>
</dbReference>
<dbReference type="PROSITE" id="PS00840">
    <property type="entry name" value="SUMT_2"/>
    <property type="match status" value="1"/>
</dbReference>
<evidence type="ECO:0000256" key="3">
    <source>
        <dbReference type="ARBA" id="ARBA00022679"/>
    </source>
</evidence>
<evidence type="ECO:0000256" key="1">
    <source>
        <dbReference type="ARBA" id="ARBA00012162"/>
    </source>
</evidence>
<dbReference type="Gene3D" id="3.30.950.10">
    <property type="entry name" value="Methyltransferase, Cobalt-precorrin-4 Transmethylase, Domain 2"/>
    <property type="match status" value="1"/>
</dbReference>
<dbReference type="GO" id="GO:0032259">
    <property type="term" value="P:methylation"/>
    <property type="evidence" value="ECO:0007669"/>
    <property type="project" value="UniProtKB-KW"/>
</dbReference>
<dbReference type="AlphaFoldDB" id="A0A9D1LWZ6"/>
<reference evidence="9" key="1">
    <citation type="submission" date="2020-10" db="EMBL/GenBank/DDBJ databases">
        <authorList>
            <person name="Gilroy R."/>
        </authorList>
    </citation>
    <scope>NUCLEOTIDE SEQUENCE</scope>
    <source>
        <strain evidence="9">ChiGjej1B1-1684</strain>
    </source>
</reference>